<evidence type="ECO:0000313" key="2">
    <source>
        <dbReference type="Proteomes" id="UP000828390"/>
    </source>
</evidence>
<dbReference type="EMBL" id="JAIWYP010000009">
    <property type="protein sequence ID" value="KAH3772246.1"/>
    <property type="molecule type" value="Genomic_DNA"/>
</dbReference>
<gene>
    <name evidence="1" type="ORF">DPMN_173584</name>
</gene>
<proteinExistence type="predicted"/>
<reference evidence="1" key="2">
    <citation type="submission" date="2020-11" db="EMBL/GenBank/DDBJ databases">
        <authorList>
            <person name="McCartney M.A."/>
            <person name="Auch B."/>
            <person name="Kono T."/>
            <person name="Mallez S."/>
            <person name="Becker A."/>
            <person name="Gohl D.M."/>
            <person name="Silverstein K.A.T."/>
            <person name="Koren S."/>
            <person name="Bechman K.B."/>
            <person name="Herman A."/>
            <person name="Abrahante J.E."/>
            <person name="Garbe J."/>
        </authorList>
    </citation>
    <scope>NUCLEOTIDE SEQUENCE</scope>
    <source>
        <strain evidence="1">Duluth1</strain>
        <tissue evidence="1">Whole animal</tissue>
    </source>
</reference>
<accession>A0A9D4E2Z1</accession>
<organism evidence="1 2">
    <name type="scientific">Dreissena polymorpha</name>
    <name type="common">Zebra mussel</name>
    <name type="synonym">Mytilus polymorpha</name>
    <dbReference type="NCBI Taxonomy" id="45954"/>
    <lineage>
        <taxon>Eukaryota</taxon>
        <taxon>Metazoa</taxon>
        <taxon>Spiralia</taxon>
        <taxon>Lophotrochozoa</taxon>
        <taxon>Mollusca</taxon>
        <taxon>Bivalvia</taxon>
        <taxon>Autobranchia</taxon>
        <taxon>Heteroconchia</taxon>
        <taxon>Euheterodonta</taxon>
        <taxon>Imparidentia</taxon>
        <taxon>Neoheterodontei</taxon>
        <taxon>Myida</taxon>
        <taxon>Dreissenoidea</taxon>
        <taxon>Dreissenidae</taxon>
        <taxon>Dreissena</taxon>
    </lineage>
</organism>
<reference evidence="1" key="1">
    <citation type="journal article" date="2019" name="bioRxiv">
        <title>The Genome of the Zebra Mussel, Dreissena polymorpha: A Resource for Invasive Species Research.</title>
        <authorList>
            <person name="McCartney M.A."/>
            <person name="Auch B."/>
            <person name="Kono T."/>
            <person name="Mallez S."/>
            <person name="Zhang Y."/>
            <person name="Obille A."/>
            <person name="Becker A."/>
            <person name="Abrahante J.E."/>
            <person name="Garbe J."/>
            <person name="Badalamenti J.P."/>
            <person name="Herman A."/>
            <person name="Mangelson H."/>
            <person name="Liachko I."/>
            <person name="Sullivan S."/>
            <person name="Sone E.D."/>
            <person name="Koren S."/>
            <person name="Silverstein K.A.T."/>
            <person name="Beckman K.B."/>
            <person name="Gohl D.M."/>
        </authorList>
    </citation>
    <scope>NUCLEOTIDE SEQUENCE</scope>
    <source>
        <strain evidence="1">Duluth1</strain>
        <tissue evidence="1">Whole animal</tissue>
    </source>
</reference>
<name>A0A9D4E2Z1_DREPO</name>
<keyword evidence="2" id="KW-1185">Reference proteome</keyword>
<comment type="caution">
    <text evidence="1">The sequence shown here is derived from an EMBL/GenBank/DDBJ whole genome shotgun (WGS) entry which is preliminary data.</text>
</comment>
<evidence type="ECO:0000313" key="1">
    <source>
        <dbReference type="EMBL" id="KAH3772246.1"/>
    </source>
</evidence>
<dbReference type="Proteomes" id="UP000828390">
    <property type="component" value="Unassembled WGS sequence"/>
</dbReference>
<dbReference type="AlphaFoldDB" id="A0A9D4E2Z1"/>
<protein>
    <submittedName>
        <fullName evidence="1">Uncharacterized protein</fullName>
    </submittedName>
</protein>
<sequence length="134" mass="14739">MVSQAGLPSSRGLIAGLILAELDPTIVTESNVEIHKANAEKINNYKHLEETITQMYHVNKTMSPMVLRPPLSYNNKITLLISFVLILRTLWLATGNSTGCRPKVVHDRGTSSVSSKVSPYSNGFICPWANQQSS</sequence>